<sequence>MGKKLKSLGVFTLDHPGPWVTRDGQPVEVKFTDGRDYYQVKGYIGDRENLSSWTEEGSFTSPPEVNEEDLFNAEYVKETREFWVNEYPWGFGGSMGTKTREESVARVSENCLGQVLFREVLPGDDA</sequence>
<dbReference type="Proteomes" id="UP000664771">
    <property type="component" value="Unassembled WGS sequence"/>
</dbReference>
<gene>
    <name evidence="1" type="ORF">J2D73_20105</name>
</gene>
<accession>A0ABS3M1R6</accession>
<reference evidence="1 2" key="1">
    <citation type="submission" date="2021-03" db="EMBL/GenBank/DDBJ databases">
        <title>The complete genome sequence of Acetobacter sacchari TBRC 11175.</title>
        <authorList>
            <person name="Charoenyingcharoen P."/>
            <person name="Yukphan P."/>
        </authorList>
    </citation>
    <scope>NUCLEOTIDE SEQUENCE [LARGE SCALE GENOMIC DNA]</scope>
    <source>
        <strain evidence="1 2">TBRC 11175</strain>
    </source>
</reference>
<organism evidence="1 2">
    <name type="scientific">Acetobacter sacchari</name>
    <dbReference type="NCBI Taxonomy" id="2661687"/>
    <lineage>
        <taxon>Bacteria</taxon>
        <taxon>Pseudomonadati</taxon>
        <taxon>Pseudomonadota</taxon>
        <taxon>Alphaproteobacteria</taxon>
        <taxon>Acetobacterales</taxon>
        <taxon>Acetobacteraceae</taxon>
        <taxon>Acetobacter</taxon>
    </lineage>
</organism>
<evidence type="ECO:0000313" key="1">
    <source>
        <dbReference type="EMBL" id="MBO1362084.1"/>
    </source>
</evidence>
<evidence type="ECO:0000313" key="2">
    <source>
        <dbReference type="Proteomes" id="UP000664771"/>
    </source>
</evidence>
<dbReference type="RefSeq" id="WP_207884187.1">
    <property type="nucleotide sequence ID" value="NZ_JAFVMF010000048.1"/>
</dbReference>
<protein>
    <submittedName>
        <fullName evidence="1">Uncharacterized protein</fullName>
    </submittedName>
</protein>
<proteinExistence type="predicted"/>
<comment type="caution">
    <text evidence="1">The sequence shown here is derived from an EMBL/GenBank/DDBJ whole genome shotgun (WGS) entry which is preliminary data.</text>
</comment>
<dbReference type="EMBL" id="JAFVMF010000048">
    <property type="protein sequence ID" value="MBO1362084.1"/>
    <property type="molecule type" value="Genomic_DNA"/>
</dbReference>
<name>A0ABS3M1R6_9PROT</name>
<keyword evidence="2" id="KW-1185">Reference proteome</keyword>